<dbReference type="SUPFAM" id="SSF56784">
    <property type="entry name" value="HAD-like"/>
    <property type="match status" value="1"/>
</dbReference>
<dbReference type="InterPro" id="IPR009206">
    <property type="entry name" value="Nucleotidase_putative"/>
</dbReference>
<comment type="similarity">
    <text evidence="1 3">Belongs to the 5'(3')-deoxyribonucleotidase family.</text>
</comment>
<dbReference type="RefSeq" id="WP_072888207.1">
    <property type="nucleotide sequence ID" value="NZ_FRAE01000021.1"/>
</dbReference>
<dbReference type="OrthoDB" id="2471595at2"/>
<gene>
    <name evidence="5" type="ORF">SAMN02744037_01194</name>
</gene>
<evidence type="ECO:0000256" key="3">
    <source>
        <dbReference type="PIRNR" id="PIRNR021362"/>
    </source>
</evidence>
<dbReference type="PIRSF" id="PIRSF021362">
    <property type="entry name" value="UCP021362_HAD"/>
    <property type="match status" value="1"/>
</dbReference>
<reference evidence="6" key="1">
    <citation type="submission" date="2016-11" db="EMBL/GenBank/DDBJ databases">
        <authorList>
            <person name="Varghese N."/>
            <person name="Submissions S."/>
        </authorList>
    </citation>
    <scope>NUCLEOTIDE SEQUENCE [LARGE SCALE GENOMIC DNA]</scope>
    <source>
        <strain evidence="6">DSM 15518</strain>
    </source>
</reference>
<organism evidence="5 6">
    <name type="scientific">Tepidibacter formicigenes DSM 15518</name>
    <dbReference type="NCBI Taxonomy" id="1123349"/>
    <lineage>
        <taxon>Bacteria</taxon>
        <taxon>Bacillati</taxon>
        <taxon>Bacillota</taxon>
        <taxon>Clostridia</taxon>
        <taxon>Peptostreptococcales</taxon>
        <taxon>Peptostreptococcaceae</taxon>
        <taxon>Tepidibacter</taxon>
    </lineage>
</organism>
<dbReference type="InterPro" id="IPR036412">
    <property type="entry name" value="HAD-like_sf"/>
</dbReference>
<dbReference type="GO" id="GO:0008253">
    <property type="term" value="F:5'-nucleotidase activity"/>
    <property type="evidence" value="ECO:0007669"/>
    <property type="project" value="InterPro"/>
</dbReference>
<name>A0A1M6N998_9FIRM</name>
<keyword evidence="2 3" id="KW-0378">Hydrolase</keyword>
<proteinExistence type="inferred from homology"/>
<evidence type="ECO:0000256" key="1">
    <source>
        <dbReference type="ARBA" id="ARBA00009589"/>
    </source>
</evidence>
<sequence length="187" mass="22118">MKKLNICIDIDGTVTDPYYFMPYFNKYFDKDLGPEDCHTCKLEDLYEVSLEEVIDFYLKEGYDMHLNAPVLEGVNEILWDLYETHNLYFVTARNKKMEKVTLDWMKANNMPPIKVHSLGSYYKVDKAKELKCDLFIEDNPENTKQLAQEGIKVLLIDTNYNKDLNLKNVIRVNSWYDIKNIIDKMSF</sequence>
<dbReference type="EMBL" id="FRAE01000021">
    <property type="protein sequence ID" value="SHJ92310.1"/>
    <property type="molecule type" value="Genomic_DNA"/>
</dbReference>
<dbReference type="InterPro" id="IPR052419">
    <property type="entry name" value="5_3-deoxyribonucleotidase-like"/>
</dbReference>
<evidence type="ECO:0000313" key="6">
    <source>
        <dbReference type="Proteomes" id="UP000242497"/>
    </source>
</evidence>
<dbReference type="PANTHER" id="PTHR35134">
    <property type="entry name" value="NUCLEOTIDASE YQFW-RELATED"/>
    <property type="match status" value="1"/>
</dbReference>
<dbReference type="Gene3D" id="3.40.50.1000">
    <property type="entry name" value="HAD superfamily/HAD-like"/>
    <property type="match status" value="1"/>
</dbReference>
<evidence type="ECO:0000313" key="5">
    <source>
        <dbReference type="EMBL" id="SHJ92310.1"/>
    </source>
</evidence>
<evidence type="ECO:0000256" key="2">
    <source>
        <dbReference type="ARBA" id="ARBA00022801"/>
    </source>
</evidence>
<feature type="active site" description="Nucleophile" evidence="4">
    <location>
        <position position="9"/>
    </location>
</feature>
<dbReference type="PANTHER" id="PTHR35134:SF2">
    <property type="entry name" value="NUCLEOTIDASE YQFW-RELATED"/>
    <property type="match status" value="1"/>
</dbReference>
<dbReference type="InterPro" id="IPR023214">
    <property type="entry name" value="HAD_sf"/>
</dbReference>
<dbReference type="Proteomes" id="UP000242497">
    <property type="component" value="Unassembled WGS sequence"/>
</dbReference>
<dbReference type="EC" id="3.1.3.-" evidence="3"/>
<dbReference type="GO" id="GO:0009264">
    <property type="term" value="P:deoxyribonucleotide catabolic process"/>
    <property type="evidence" value="ECO:0007669"/>
    <property type="project" value="InterPro"/>
</dbReference>
<dbReference type="InterPro" id="IPR010708">
    <property type="entry name" value="5'(3')-deoxyribonucleotidase"/>
</dbReference>
<keyword evidence="6" id="KW-1185">Reference proteome</keyword>
<accession>A0A1M6N998</accession>
<feature type="active site" description="Proton donor" evidence="4">
    <location>
        <position position="11"/>
    </location>
</feature>
<dbReference type="AlphaFoldDB" id="A0A1M6N998"/>
<evidence type="ECO:0000256" key="4">
    <source>
        <dbReference type="PIRSR" id="PIRSR610708-1"/>
    </source>
</evidence>
<protein>
    <recommendedName>
        <fullName evidence="3">Nucleotidase</fullName>
        <ecNumber evidence="3">3.1.3.-</ecNumber>
    </recommendedName>
</protein>
<dbReference type="STRING" id="1123349.SAMN02744037_01194"/>
<dbReference type="Pfam" id="PF06941">
    <property type="entry name" value="NT5C"/>
    <property type="match status" value="1"/>
</dbReference>